<dbReference type="InterPro" id="IPR019734">
    <property type="entry name" value="TPR_rpt"/>
</dbReference>
<feature type="signal peptide" evidence="6">
    <location>
        <begin position="1"/>
        <end position="19"/>
    </location>
</feature>
<dbReference type="STRING" id="1307839.L21SP5_03533"/>
<dbReference type="PROSITE" id="PS01068">
    <property type="entry name" value="OMPA_1"/>
    <property type="match status" value="1"/>
</dbReference>
<evidence type="ECO:0000256" key="5">
    <source>
        <dbReference type="PROSITE-ProRule" id="PRU00473"/>
    </source>
</evidence>
<dbReference type="SMART" id="SM00028">
    <property type="entry name" value="TPR"/>
    <property type="match status" value="3"/>
</dbReference>
<keyword evidence="4" id="KW-0802">TPR repeat</keyword>
<feature type="repeat" description="TPR" evidence="4">
    <location>
        <begin position="40"/>
        <end position="73"/>
    </location>
</feature>
<comment type="subcellular location">
    <subcellularLocation>
        <location evidence="1">Cell outer membrane</location>
    </subcellularLocation>
</comment>
<evidence type="ECO:0000256" key="2">
    <source>
        <dbReference type="ARBA" id="ARBA00023136"/>
    </source>
</evidence>
<keyword evidence="6" id="KW-0732">Signal</keyword>
<dbReference type="CDD" id="cd07185">
    <property type="entry name" value="OmpA_C-like"/>
    <property type="match status" value="1"/>
</dbReference>
<evidence type="ECO:0000256" key="1">
    <source>
        <dbReference type="ARBA" id="ARBA00004442"/>
    </source>
</evidence>
<dbReference type="KEGG" id="blq:L21SP5_03533"/>
<dbReference type="Pfam" id="PF07676">
    <property type="entry name" value="PD40"/>
    <property type="match status" value="4"/>
</dbReference>
<dbReference type="PROSITE" id="PS51123">
    <property type="entry name" value="OMPA_2"/>
    <property type="match status" value="1"/>
</dbReference>
<name>A0A0S2I4M2_9BACT</name>
<dbReference type="Proteomes" id="UP000064893">
    <property type="component" value="Chromosome"/>
</dbReference>
<dbReference type="PANTHER" id="PTHR30329:SF21">
    <property type="entry name" value="LIPOPROTEIN YIAD-RELATED"/>
    <property type="match status" value="1"/>
</dbReference>
<protein>
    <submittedName>
        <fullName evidence="8">Root adhesin</fullName>
    </submittedName>
</protein>
<organism evidence="8 9">
    <name type="scientific">Salinivirga cyanobacteriivorans</name>
    <dbReference type="NCBI Taxonomy" id="1307839"/>
    <lineage>
        <taxon>Bacteria</taxon>
        <taxon>Pseudomonadati</taxon>
        <taxon>Bacteroidota</taxon>
        <taxon>Bacteroidia</taxon>
        <taxon>Bacteroidales</taxon>
        <taxon>Salinivirgaceae</taxon>
        <taxon>Salinivirga</taxon>
    </lineage>
</organism>
<dbReference type="Pfam" id="PF00691">
    <property type="entry name" value="OmpA"/>
    <property type="match status" value="1"/>
</dbReference>
<keyword evidence="9" id="KW-1185">Reference proteome</keyword>
<dbReference type="InterPro" id="IPR036737">
    <property type="entry name" value="OmpA-like_sf"/>
</dbReference>
<dbReference type="Gene3D" id="2.120.10.30">
    <property type="entry name" value="TolB, C-terminal domain"/>
    <property type="match status" value="1"/>
</dbReference>
<dbReference type="PRINTS" id="PR01021">
    <property type="entry name" value="OMPADOMAIN"/>
</dbReference>
<feature type="chain" id="PRO_5006599576" evidence="6">
    <location>
        <begin position="20"/>
        <end position="681"/>
    </location>
</feature>
<dbReference type="PATRIC" id="fig|1307839.3.peg.3788"/>
<gene>
    <name evidence="8" type="primary">oprF_5</name>
    <name evidence="8" type="ORF">L21SP5_03533</name>
</gene>
<reference evidence="8 9" key="1">
    <citation type="submission" date="2015-11" db="EMBL/GenBank/DDBJ databases">
        <title>Description and complete genome sequence of a novel strain predominating in hypersaline microbial mats and representing a new family of the Bacteriodetes phylum.</title>
        <authorList>
            <person name="Spring S."/>
            <person name="Bunk B."/>
            <person name="Sproer C."/>
            <person name="Klenk H.-P."/>
        </authorList>
    </citation>
    <scope>NUCLEOTIDE SEQUENCE [LARGE SCALE GENOMIC DNA]</scope>
    <source>
        <strain evidence="8 9">L21-Spi-D4</strain>
    </source>
</reference>
<dbReference type="InterPro" id="IPR050330">
    <property type="entry name" value="Bact_OuterMem_StrucFunc"/>
</dbReference>
<dbReference type="SUPFAM" id="SSF82171">
    <property type="entry name" value="DPP6 N-terminal domain-like"/>
    <property type="match status" value="1"/>
</dbReference>
<evidence type="ECO:0000256" key="3">
    <source>
        <dbReference type="ARBA" id="ARBA00023237"/>
    </source>
</evidence>
<dbReference type="InterPro" id="IPR011659">
    <property type="entry name" value="WD40"/>
</dbReference>
<dbReference type="InterPro" id="IPR006664">
    <property type="entry name" value="OMP_bac"/>
</dbReference>
<evidence type="ECO:0000313" key="8">
    <source>
        <dbReference type="EMBL" id="ALO17141.1"/>
    </source>
</evidence>
<dbReference type="InterPro" id="IPR006690">
    <property type="entry name" value="OMPA-like_CS"/>
</dbReference>
<dbReference type="SUPFAM" id="SSF103088">
    <property type="entry name" value="OmpA-like"/>
    <property type="match status" value="1"/>
</dbReference>
<dbReference type="InterPro" id="IPR011990">
    <property type="entry name" value="TPR-like_helical_dom_sf"/>
</dbReference>
<dbReference type="EMBL" id="CP013118">
    <property type="protein sequence ID" value="ALO17141.1"/>
    <property type="molecule type" value="Genomic_DNA"/>
</dbReference>
<accession>A0A0S2I4M2</accession>
<keyword evidence="3" id="KW-0998">Cell outer membrane</keyword>
<sequence precursor="true">MAQRIFTTIILLTMAGMLAAQNVPFDKSYFKDRKSEFRDARSHYNDGDDYFDNMQYYLALQSYLKAHDFNPDNARLNFQIGVSYMASVQSYKSLKYFLRARELDAAVSRDIMYYIGRGYHMNGQYKKALEAYREYKKGLLPNQVEDIEYTSKHIKECETALELVDKPARAFIDNLRDINTGYTEHSPVITADESKMMFTSTREGSVGGRMDDFTQEYDEDIYISYKVNDRWTRPVNAGEPLNSHMNDATVGLASDGQLLLIYNGRKRNGDIQSSMLEGDEWSYPDWLPRSVNSGEKETSASLANNDQVLYFISGREGGYGGKDVYVVHKDRRGNWGDARNLGPAINTQYDEESVFMHPDGRTLYFSSKGHNTIGGFDIFRAILGDDGKWGKPENVGMPINTPDDDLSLVLSADGRHGYFSSTREGGKGRYDIYQITFLGPEKPLYLSNEDQLLASFEKSVSDNVLEKSVEIKTIRLTVVKGVVKDAITNEPIKANIEVVDNDKDEIVFNNVSNSKTGRFLVTLPSGKNYGLAVKAENYLFHSENFNIPKATAYQEIEKEILLNNVKKDVKIVLKNVFFDQGKAVLRPTSYPELNRLAKLLKDVPTLKIEISGHTDNTGSATFNQKLSEDRAKAVVEYIKAQEISADRLTYVGYGETQPIADNTTKDGRQQNRRVEFKVLSK</sequence>
<dbReference type="SUPFAM" id="SSF48452">
    <property type="entry name" value="TPR-like"/>
    <property type="match status" value="1"/>
</dbReference>
<keyword evidence="2 5" id="KW-0472">Membrane</keyword>
<proteinExistence type="predicted"/>
<evidence type="ECO:0000256" key="4">
    <source>
        <dbReference type="PROSITE-ProRule" id="PRU00339"/>
    </source>
</evidence>
<dbReference type="Gene3D" id="1.25.40.10">
    <property type="entry name" value="Tetratricopeptide repeat domain"/>
    <property type="match status" value="1"/>
</dbReference>
<feature type="domain" description="OmpA-like" evidence="7">
    <location>
        <begin position="565"/>
        <end position="681"/>
    </location>
</feature>
<evidence type="ECO:0000256" key="6">
    <source>
        <dbReference type="SAM" id="SignalP"/>
    </source>
</evidence>
<dbReference type="GO" id="GO:0009279">
    <property type="term" value="C:cell outer membrane"/>
    <property type="evidence" value="ECO:0007669"/>
    <property type="project" value="UniProtKB-SubCell"/>
</dbReference>
<dbReference type="Gene3D" id="3.30.1330.60">
    <property type="entry name" value="OmpA-like domain"/>
    <property type="match status" value="1"/>
</dbReference>
<dbReference type="RefSeq" id="WP_057954461.1">
    <property type="nucleotide sequence ID" value="NZ_CP013118.1"/>
</dbReference>
<dbReference type="InterPro" id="IPR006665">
    <property type="entry name" value="OmpA-like"/>
</dbReference>
<evidence type="ECO:0000259" key="7">
    <source>
        <dbReference type="PROSITE" id="PS51123"/>
    </source>
</evidence>
<dbReference type="PANTHER" id="PTHR30329">
    <property type="entry name" value="STATOR ELEMENT OF FLAGELLAR MOTOR COMPLEX"/>
    <property type="match status" value="1"/>
</dbReference>
<dbReference type="AlphaFoldDB" id="A0A0S2I4M2"/>
<evidence type="ECO:0000313" key="9">
    <source>
        <dbReference type="Proteomes" id="UP000064893"/>
    </source>
</evidence>
<dbReference type="InterPro" id="IPR011042">
    <property type="entry name" value="6-blade_b-propeller_TolB-like"/>
</dbReference>
<dbReference type="PROSITE" id="PS50005">
    <property type="entry name" value="TPR"/>
    <property type="match status" value="1"/>
</dbReference>
<dbReference type="Gene3D" id="2.60.40.1120">
    <property type="entry name" value="Carboxypeptidase-like, regulatory domain"/>
    <property type="match status" value="1"/>
</dbReference>